<dbReference type="InterPro" id="IPR029063">
    <property type="entry name" value="SAM-dependent_MTases_sf"/>
</dbReference>
<dbReference type="HOGENOM" id="CLU_055356_0_0_1"/>
<dbReference type="OrthoDB" id="1298661at2759"/>
<dbReference type="AlphaFoldDB" id="M2RI47"/>
<protein>
    <recommendedName>
        <fullName evidence="6">Alpha N-terminal protein methyltransferase 1</fullName>
        <ecNumber evidence="5">2.1.1.244</ecNumber>
    </recommendedName>
    <alternativeName>
        <fullName evidence="7">X-Pro-Lys N-terminal protein methyltransferase 1</fullName>
    </alternativeName>
</protein>
<evidence type="ECO:0000256" key="7">
    <source>
        <dbReference type="ARBA" id="ARBA00043129"/>
    </source>
</evidence>
<dbReference type="Pfam" id="PF05891">
    <property type="entry name" value="Methyltransf_PK"/>
    <property type="match status" value="1"/>
</dbReference>
<proteinExistence type="inferred from homology"/>
<evidence type="ECO:0000256" key="8">
    <source>
        <dbReference type="ARBA" id="ARBA00047306"/>
    </source>
</evidence>
<dbReference type="EMBL" id="KB445795">
    <property type="protein sequence ID" value="EMD38451.1"/>
    <property type="molecule type" value="Genomic_DNA"/>
</dbReference>
<evidence type="ECO:0000256" key="9">
    <source>
        <dbReference type="ARBA" id="ARBA00047885"/>
    </source>
</evidence>
<evidence type="ECO:0000256" key="5">
    <source>
        <dbReference type="ARBA" id="ARBA00039112"/>
    </source>
</evidence>
<evidence type="ECO:0000256" key="1">
    <source>
        <dbReference type="ARBA" id="ARBA00009059"/>
    </source>
</evidence>
<gene>
    <name evidence="12" type="ORF">CERSUDRAFT_113610</name>
</gene>
<evidence type="ECO:0000256" key="4">
    <source>
        <dbReference type="ARBA" id="ARBA00022691"/>
    </source>
</evidence>
<evidence type="ECO:0000256" key="10">
    <source>
        <dbReference type="ARBA" id="ARBA00048167"/>
    </source>
</evidence>
<dbReference type="GO" id="GO:0032259">
    <property type="term" value="P:methylation"/>
    <property type="evidence" value="ECO:0007669"/>
    <property type="project" value="UniProtKB-KW"/>
</dbReference>
<feature type="binding site" evidence="11">
    <location>
        <begin position="156"/>
        <end position="157"/>
    </location>
    <ligand>
        <name>S-adenosyl-L-methionine</name>
        <dbReference type="ChEBI" id="CHEBI:59789"/>
    </ligand>
</feature>
<dbReference type="Proteomes" id="UP000016930">
    <property type="component" value="Unassembled WGS sequence"/>
</dbReference>
<dbReference type="EC" id="2.1.1.244" evidence="5"/>
<dbReference type="PANTHER" id="PTHR12753">
    <property type="entry name" value="AD-003 - RELATED"/>
    <property type="match status" value="1"/>
</dbReference>
<keyword evidence="2" id="KW-0489">Methyltransferase</keyword>
<dbReference type="InterPro" id="IPR008576">
    <property type="entry name" value="MeTrfase_NTM1"/>
</dbReference>
<feature type="binding site" evidence="11">
    <location>
        <position position="193"/>
    </location>
    <ligand>
        <name>S-adenosyl-L-methionine</name>
        <dbReference type="ChEBI" id="CHEBI:59789"/>
    </ligand>
</feature>
<dbReference type="SUPFAM" id="SSF53335">
    <property type="entry name" value="S-adenosyl-L-methionine-dependent methyltransferases"/>
    <property type="match status" value="1"/>
</dbReference>
<keyword evidence="13" id="KW-1185">Reference proteome</keyword>
<comment type="catalytic activity">
    <reaction evidence="9">
        <text>N-terminal L-prolyl-L-prolyl-L-lysyl-[protein] + 2 S-adenosyl-L-methionine = N-terminal N,N-dimethyl-L-prolyl-L-prolyl-L-lysyl-[protein] + 2 S-adenosyl-L-homocysteine + 2 H(+)</text>
        <dbReference type="Rhea" id="RHEA:54736"/>
        <dbReference type="Rhea" id="RHEA-COMP:13787"/>
        <dbReference type="Rhea" id="RHEA-COMP:13974"/>
        <dbReference type="ChEBI" id="CHEBI:15378"/>
        <dbReference type="ChEBI" id="CHEBI:57856"/>
        <dbReference type="ChEBI" id="CHEBI:59789"/>
        <dbReference type="ChEBI" id="CHEBI:138059"/>
        <dbReference type="ChEBI" id="CHEBI:138318"/>
        <dbReference type="EC" id="2.1.1.244"/>
    </reaction>
</comment>
<comment type="catalytic activity">
    <reaction evidence="8">
        <text>N-terminal L-seryl-L-prolyl-L-lysyl-[protein] + 3 S-adenosyl-L-methionine = N-terminal N,N,N-trimethyl-L-seryl-L-prolyl-L-lysyl-[protein] + 3 S-adenosyl-L-homocysteine + 3 H(+)</text>
        <dbReference type="Rhea" id="RHEA:54724"/>
        <dbReference type="Rhea" id="RHEA-COMP:13789"/>
        <dbReference type="Rhea" id="RHEA-COMP:13973"/>
        <dbReference type="ChEBI" id="CHEBI:15378"/>
        <dbReference type="ChEBI" id="CHEBI:57856"/>
        <dbReference type="ChEBI" id="CHEBI:59789"/>
        <dbReference type="ChEBI" id="CHEBI:138061"/>
        <dbReference type="ChEBI" id="CHEBI:138317"/>
        <dbReference type="EC" id="2.1.1.244"/>
    </reaction>
</comment>
<feature type="binding site" evidence="11">
    <location>
        <position position="86"/>
    </location>
    <ligand>
        <name>S-adenosyl-L-methionine</name>
        <dbReference type="ChEBI" id="CHEBI:59789"/>
    </ligand>
</feature>
<name>M2RI47_CERS8</name>
<keyword evidence="4 11" id="KW-0949">S-adenosyl-L-methionine</keyword>
<evidence type="ECO:0000256" key="6">
    <source>
        <dbReference type="ARBA" id="ARBA00039449"/>
    </source>
</evidence>
<accession>M2RI47</accession>
<organism evidence="12 13">
    <name type="scientific">Ceriporiopsis subvermispora (strain B)</name>
    <name type="common">White-rot fungus</name>
    <name type="synonym">Gelatoporia subvermispora</name>
    <dbReference type="NCBI Taxonomy" id="914234"/>
    <lineage>
        <taxon>Eukaryota</taxon>
        <taxon>Fungi</taxon>
        <taxon>Dikarya</taxon>
        <taxon>Basidiomycota</taxon>
        <taxon>Agaricomycotina</taxon>
        <taxon>Agaricomycetes</taxon>
        <taxon>Polyporales</taxon>
        <taxon>Gelatoporiaceae</taxon>
        <taxon>Gelatoporia</taxon>
    </lineage>
</organism>
<dbReference type="PIRSF" id="PIRSF016958">
    <property type="entry name" value="DUF858_MeTrfase_lik"/>
    <property type="match status" value="1"/>
</dbReference>
<dbReference type="GO" id="GO:0005737">
    <property type="term" value="C:cytoplasm"/>
    <property type="evidence" value="ECO:0007669"/>
    <property type="project" value="TreeGrafter"/>
</dbReference>
<evidence type="ECO:0000256" key="3">
    <source>
        <dbReference type="ARBA" id="ARBA00022679"/>
    </source>
</evidence>
<evidence type="ECO:0000256" key="11">
    <source>
        <dbReference type="PIRSR" id="PIRSR016958-1"/>
    </source>
</evidence>
<feature type="binding site" evidence="11">
    <location>
        <position position="91"/>
    </location>
    <ligand>
        <name>S-adenosyl-L-methionine</name>
        <dbReference type="ChEBI" id="CHEBI:59789"/>
    </ligand>
</feature>
<comment type="catalytic activity">
    <reaction evidence="10">
        <text>N-terminal L-alanyl-L-prolyl-L-lysyl-[protein] + 3 S-adenosyl-L-methionine = N-terminal N,N,N-trimethyl-L-alanyl-L-prolyl-L-lysyl-[protein] + 3 S-adenosyl-L-homocysteine + 3 H(+)</text>
        <dbReference type="Rhea" id="RHEA:54712"/>
        <dbReference type="Rhea" id="RHEA-COMP:13785"/>
        <dbReference type="Rhea" id="RHEA-COMP:13971"/>
        <dbReference type="ChEBI" id="CHEBI:15378"/>
        <dbReference type="ChEBI" id="CHEBI:57856"/>
        <dbReference type="ChEBI" id="CHEBI:59789"/>
        <dbReference type="ChEBI" id="CHEBI:138057"/>
        <dbReference type="ChEBI" id="CHEBI:138315"/>
        <dbReference type="EC" id="2.1.1.244"/>
    </reaction>
</comment>
<comment type="similarity">
    <text evidence="1">Belongs to the methyltransferase superfamily. NTM1 family.</text>
</comment>
<dbReference type="GO" id="GO:0071885">
    <property type="term" value="F:N-terminal protein N-methyltransferase activity"/>
    <property type="evidence" value="ECO:0007669"/>
    <property type="project" value="UniProtKB-EC"/>
</dbReference>
<dbReference type="STRING" id="914234.M2RI47"/>
<sequence>MENSSPLEYVPDPDVRLGIQYWADQSANYDGVLGGFGTGSLPRVDALGSRQFLQYLMPELCTVPSAVRPLSVQELSQKRVRALDVGAGVGRVTGDVLLHLVSDVVLVEPVEPLVKEALARGQASASSETTIEGREYVPWKGIADKTRSVTFIQGTLQDFDPLHPTDRTELLGRVGFEPTTDDSESGFDVIWCQWCLGCLSDPDLVSFFKRCRSALRDPRRSVIIVKENLCSEVDGEARTVFDETDSSLTRSDLAWKRAFAEAGLRLIHEQVQDGFPEGLYPVKTYALR</sequence>
<evidence type="ECO:0000313" key="12">
    <source>
        <dbReference type="EMBL" id="EMD38451.1"/>
    </source>
</evidence>
<keyword evidence="3" id="KW-0808">Transferase</keyword>
<dbReference type="PANTHER" id="PTHR12753:SF0">
    <property type="entry name" value="ALPHA N-TERMINAL PROTEIN METHYLTRANSFERASE 1"/>
    <property type="match status" value="1"/>
</dbReference>
<evidence type="ECO:0000313" key="13">
    <source>
        <dbReference type="Proteomes" id="UP000016930"/>
    </source>
</evidence>
<evidence type="ECO:0000256" key="2">
    <source>
        <dbReference type="ARBA" id="ARBA00022603"/>
    </source>
</evidence>
<reference evidence="12 13" key="1">
    <citation type="journal article" date="2012" name="Proc. Natl. Acad. Sci. U.S.A.">
        <title>Comparative genomics of Ceriporiopsis subvermispora and Phanerochaete chrysosporium provide insight into selective ligninolysis.</title>
        <authorList>
            <person name="Fernandez-Fueyo E."/>
            <person name="Ruiz-Duenas F.J."/>
            <person name="Ferreira P."/>
            <person name="Floudas D."/>
            <person name="Hibbett D.S."/>
            <person name="Canessa P."/>
            <person name="Larrondo L.F."/>
            <person name="James T.Y."/>
            <person name="Seelenfreund D."/>
            <person name="Lobos S."/>
            <person name="Polanco R."/>
            <person name="Tello M."/>
            <person name="Honda Y."/>
            <person name="Watanabe T."/>
            <person name="Watanabe T."/>
            <person name="Ryu J.S."/>
            <person name="Kubicek C.P."/>
            <person name="Schmoll M."/>
            <person name="Gaskell J."/>
            <person name="Hammel K.E."/>
            <person name="St John F.J."/>
            <person name="Vanden Wymelenberg A."/>
            <person name="Sabat G."/>
            <person name="Splinter BonDurant S."/>
            <person name="Syed K."/>
            <person name="Yadav J.S."/>
            <person name="Doddapaneni H."/>
            <person name="Subramanian V."/>
            <person name="Lavin J.L."/>
            <person name="Oguiza J.A."/>
            <person name="Perez G."/>
            <person name="Pisabarro A.G."/>
            <person name="Ramirez L."/>
            <person name="Santoyo F."/>
            <person name="Master E."/>
            <person name="Coutinho P.M."/>
            <person name="Henrissat B."/>
            <person name="Lombard V."/>
            <person name="Magnuson J.K."/>
            <person name="Kuees U."/>
            <person name="Hori C."/>
            <person name="Igarashi K."/>
            <person name="Samejima M."/>
            <person name="Held B.W."/>
            <person name="Barry K.W."/>
            <person name="LaButti K.M."/>
            <person name="Lapidus A."/>
            <person name="Lindquist E.A."/>
            <person name="Lucas S.M."/>
            <person name="Riley R."/>
            <person name="Salamov A.A."/>
            <person name="Hoffmeister D."/>
            <person name="Schwenk D."/>
            <person name="Hadar Y."/>
            <person name="Yarden O."/>
            <person name="de Vries R.P."/>
            <person name="Wiebenga A."/>
            <person name="Stenlid J."/>
            <person name="Eastwood D."/>
            <person name="Grigoriev I.V."/>
            <person name="Berka R.M."/>
            <person name="Blanchette R.A."/>
            <person name="Kersten P."/>
            <person name="Martinez A.T."/>
            <person name="Vicuna R."/>
            <person name="Cullen D."/>
        </authorList>
    </citation>
    <scope>NUCLEOTIDE SEQUENCE [LARGE SCALE GENOMIC DNA]</scope>
    <source>
        <strain evidence="12 13">B</strain>
    </source>
</reference>
<dbReference type="Gene3D" id="3.40.50.150">
    <property type="entry name" value="Vaccinia Virus protein VP39"/>
    <property type="match status" value="1"/>
</dbReference>